<gene>
    <name evidence="3" type="ORF">H8E29_14620</name>
</gene>
<dbReference type="SUPFAM" id="SSF158499">
    <property type="entry name" value="DnaD domain-like"/>
    <property type="match status" value="1"/>
</dbReference>
<sequence>MTFKGFSGKENFTQIPNEFFQELLDQIDDLNELKVILYALWRVANMEGTAHPLWERDFAEGLDAADISSGLEKCILRGSLLKVTVNAEEIYFLNSPRGKAAAESARAGDWIPSKGSSAPPLSRPNIYQLYEENIGPLTPLLADTLKDAEDEHPAERIEEAIALAVKANARKWSYVEAILTRWKEEGYGKKQDRKNDSENRDRYIQGDYADFIE</sequence>
<accession>A0A8J6TJI0</accession>
<dbReference type="Proteomes" id="UP000614469">
    <property type="component" value="Unassembled WGS sequence"/>
</dbReference>
<dbReference type="InterPro" id="IPR006343">
    <property type="entry name" value="DnaB/C_C"/>
</dbReference>
<dbReference type="PANTHER" id="PTHR37293">
    <property type="entry name" value="PHAGE REPLICATION PROTEIN-RELATED"/>
    <property type="match status" value="1"/>
</dbReference>
<evidence type="ECO:0000313" key="3">
    <source>
        <dbReference type="EMBL" id="MBC8336495.1"/>
    </source>
</evidence>
<dbReference type="Pfam" id="PF07261">
    <property type="entry name" value="DnaB_2"/>
    <property type="match status" value="1"/>
</dbReference>
<evidence type="ECO:0000259" key="2">
    <source>
        <dbReference type="Pfam" id="PF07261"/>
    </source>
</evidence>
<protein>
    <submittedName>
        <fullName evidence="3">DnaD domain protein</fullName>
    </submittedName>
</protein>
<dbReference type="NCBIfam" id="TIGR01446">
    <property type="entry name" value="DnaD_dom"/>
    <property type="match status" value="1"/>
</dbReference>
<comment type="caution">
    <text evidence="3">The sequence shown here is derived from an EMBL/GenBank/DDBJ whole genome shotgun (WGS) entry which is preliminary data.</text>
</comment>
<dbReference type="EMBL" id="JACNJN010000167">
    <property type="protein sequence ID" value="MBC8336495.1"/>
    <property type="molecule type" value="Genomic_DNA"/>
</dbReference>
<proteinExistence type="inferred from homology"/>
<dbReference type="InterPro" id="IPR034829">
    <property type="entry name" value="DnaD-like_sf"/>
</dbReference>
<dbReference type="PANTHER" id="PTHR37293:SF5">
    <property type="entry name" value="DNA REPLICATION PROTEIN"/>
    <property type="match status" value="1"/>
</dbReference>
<reference evidence="3 4" key="1">
    <citation type="submission" date="2020-08" db="EMBL/GenBank/DDBJ databases">
        <title>Bridging the membrane lipid divide: bacteria of the FCB group superphylum have the potential to synthesize archaeal ether lipids.</title>
        <authorList>
            <person name="Villanueva L."/>
            <person name="Von Meijenfeldt F.A.B."/>
            <person name="Westbye A.B."/>
            <person name="Yadav S."/>
            <person name="Hopmans E.C."/>
            <person name="Dutilh B.E."/>
            <person name="Sinninghe Damste J.S."/>
        </authorList>
    </citation>
    <scope>NUCLEOTIDE SEQUENCE [LARGE SCALE GENOMIC DNA]</scope>
    <source>
        <strain evidence="3">NIOZ-UU36</strain>
    </source>
</reference>
<evidence type="ECO:0000313" key="4">
    <source>
        <dbReference type="Proteomes" id="UP000614469"/>
    </source>
</evidence>
<dbReference type="AlphaFoldDB" id="A0A8J6TJI0"/>
<feature type="domain" description="DnaB/C C-terminal" evidence="2">
    <location>
        <begin position="127"/>
        <end position="191"/>
    </location>
</feature>
<dbReference type="InterPro" id="IPR053162">
    <property type="entry name" value="DnaD"/>
</dbReference>
<dbReference type="Gene3D" id="1.10.10.630">
    <property type="entry name" value="DnaD domain-like"/>
    <property type="match status" value="1"/>
</dbReference>
<name>A0A8J6TJI0_9CHLR</name>
<comment type="similarity">
    <text evidence="1">Belongs to the DnaB/DnaD family.</text>
</comment>
<evidence type="ECO:0000256" key="1">
    <source>
        <dbReference type="ARBA" id="ARBA00093462"/>
    </source>
</evidence>
<organism evidence="3 4">
    <name type="scientific">Candidatus Desulfolinea nitratireducens</name>
    <dbReference type="NCBI Taxonomy" id="2841698"/>
    <lineage>
        <taxon>Bacteria</taxon>
        <taxon>Bacillati</taxon>
        <taxon>Chloroflexota</taxon>
        <taxon>Anaerolineae</taxon>
        <taxon>Anaerolineales</taxon>
        <taxon>Anaerolineales incertae sedis</taxon>
        <taxon>Candidatus Desulfolinea</taxon>
    </lineage>
</organism>